<dbReference type="GO" id="GO:0005938">
    <property type="term" value="C:cell cortex"/>
    <property type="evidence" value="ECO:0007669"/>
    <property type="project" value="InterPro"/>
</dbReference>
<dbReference type="SFLD" id="SFLDG00358">
    <property type="entry name" value="Main_(cytGST)"/>
    <property type="match status" value="1"/>
</dbReference>
<evidence type="ECO:0000259" key="6">
    <source>
        <dbReference type="PROSITE" id="PS50404"/>
    </source>
</evidence>
<dbReference type="FunFam" id="1.20.1050.10:FF:000006">
    <property type="entry name" value="Elongation factor 1 gamma"/>
    <property type="match status" value="1"/>
</dbReference>
<evidence type="ECO:0008006" key="10">
    <source>
        <dbReference type="Google" id="ProtNLM"/>
    </source>
</evidence>
<dbReference type="InterPro" id="IPR050802">
    <property type="entry name" value="EF-GSTs"/>
</dbReference>
<dbReference type="PROSITE" id="PS50404">
    <property type="entry name" value="GST_NTER"/>
    <property type="match status" value="1"/>
</dbReference>
<keyword evidence="1 3" id="KW-0251">Elongation factor</keyword>
<dbReference type="InterPro" id="IPR004046">
    <property type="entry name" value="GST_C"/>
</dbReference>
<dbReference type="Pfam" id="PF00647">
    <property type="entry name" value="EF1G"/>
    <property type="match status" value="1"/>
</dbReference>
<dbReference type="Pfam" id="PF00043">
    <property type="entry name" value="GST_C"/>
    <property type="match status" value="1"/>
</dbReference>
<dbReference type="Pfam" id="PF12814">
    <property type="entry name" value="Mcp5_PH"/>
    <property type="match status" value="1"/>
</dbReference>
<dbReference type="AlphaFoldDB" id="A0A2H9TN58"/>
<dbReference type="InterPro" id="IPR040079">
    <property type="entry name" value="Glutathione_S-Trfase"/>
</dbReference>
<dbReference type="CDD" id="cd03181">
    <property type="entry name" value="GST_C_EF1Bgamma_like"/>
    <property type="match status" value="1"/>
</dbReference>
<dbReference type="Gene3D" id="3.40.30.10">
    <property type="entry name" value="Glutaredoxin"/>
    <property type="match status" value="1"/>
</dbReference>
<dbReference type="InterPro" id="IPR024774">
    <property type="entry name" value="PH_dom-Mcp5-type"/>
</dbReference>
<dbReference type="OrthoDB" id="249703at2759"/>
<dbReference type="InterPro" id="IPR001662">
    <property type="entry name" value="EF1B_G_C"/>
</dbReference>
<evidence type="ECO:0000259" key="7">
    <source>
        <dbReference type="PROSITE" id="PS50405"/>
    </source>
</evidence>
<evidence type="ECO:0000313" key="8">
    <source>
        <dbReference type="EMBL" id="PJF19185.1"/>
    </source>
</evidence>
<dbReference type="Gene3D" id="1.20.1050.10">
    <property type="match status" value="1"/>
</dbReference>
<dbReference type="InterPro" id="IPR010987">
    <property type="entry name" value="Glutathione-S-Trfase_C-like"/>
</dbReference>
<dbReference type="PROSITE" id="PS50405">
    <property type="entry name" value="GST_CTER"/>
    <property type="match status" value="1"/>
</dbReference>
<feature type="domain" description="GST C-terminal" evidence="7">
    <location>
        <begin position="123"/>
        <end position="254"/>
    </location>
</feature>
<dbReference type="PANTHER" id="PTHR43986:SF1">
    <property type="entry name" value="ELONGATION FACTOR 1-GAMMA"/>
    <property type="match status" value="1"/>
</dbReference>
<dbReference type="Proteomes" id="UP000240830">
    <property type="component" value="Unassembled WGS sequence"/>
</dbReference>
<keyword evidence="9" id="KW-1185">Reference proteome</keyword>
<dbReference type="FunFam" id="3.40.30.10:FF:000148">
    <property type="entry name" value="Elongation factor 1B gamma"/>
    <property type="match status" value="1"/>
</dbReference>
<name>A0A2H9TN58_9FUNG</name>
<dbReference type="SUPFAM" id="SSF47616">
    <property type="entry name" value="GST C-terminal domain-like"/>
    <property type="match status" value="1"/>
</dbReference>
<dbReference type="PROSITE" id="PS50040">
    <property type="entry name" value="EF1G_C"/>
    <property type="match status" value="1"/>
</dbReference>
<dbReference type="GO" id="GO:0032065">
    <property type="term" value="P:maintenance of protein location in cell cortex"/>
    <property type="evidence" value="ECO:0007669"/>
    <property type="project" value="InterPro"/>
</dbReference>
<keyword evidence="2 3" id="KW-0648">Protein biosynthesis</keyword>
<proteinExistence type="predicted"/>
<evidence type="ECO:0000256" key="2">
    <source>
        <dbReference type="ARBA" id="ARBA00022917"/>
    </source>
</evidence>
<sequence length="756" mass="85334">MSWGLFPPEASENPGARTLGERNLPFPLRTHDEFIFGFILVLKLYGIANSPNNNKVALAAKYANVEYEFQAVEMGETNKTPEYLAKFPWGKIPAMETPEGTIFESNAIAFYVASKKPELVGKSTLEQSLILQFICNLDCELIPAYQKVLYPLLGYMPYGATQWTMSLKELLAKLKVFDTILRTRTFLVGESITIADLLYVSILAPIYTHVLDASMRSDLVNLTRYYVTMANQVNVKAVMGEMSLCTKTADPSTFKPNVTAASTDNDDEEDAPVVKPKEKNAMDLLPPSKFNLEEWKRFYSNCKETRPVATNWFWEHFDREGFSIWRADYKYNDELKKIFMTCNLVTGLFARMESMRRYCFASVLILGEDDKNEITGFFVIRGTEMPDLMKDVPDFECYNWTKMDTEDKKQVELFNDYLAWEGELEGGMHALLDLVKSHSHNSLPINPTGKETNVRELEEELLSEKLRSASLQEKCDSLTNSVWTLEHTLLNATQGAEVHTMSEKELRMALAAAHVDKEQLVTLVGKYQKLVNAYRSQPITRRLTSSGTEEFPSYEESTTKYTTLKDDDWRRRPSGSSSYLYAGVEGPPDPPPSLRDSYGGGKLSSGTISPDTLPVNTLPTTYILPALTQLLRGTWLYKYPRRQYAKLIAQQTIPTGQLSYRYFWLHPMTAALIWAAAPGGEGKQVSVLDYYTERRGVGGECATVVVILTGGEPLAVVPATNEDLATWLDGLSSLMKLRRNKAWPENLAVCAIRHPM</sequence>
<comment type="caution">
    <text evidence="8">The sequence shown here is derived from an EMBL/GenBank/DDBJ whole genome shotgun (WGS) entry which is preliminary data.</text>
</comment>
<dbReference type="FunFam" id="3.30.70.1010:FF:000001">
    <property type="entry name" value="Elongation factor 1-gamma 1"/>
    <property type="match status" value="1"/>
</dbReference>
<dbReference type="InterPro" id="IPR036249">
    <property type="entry name" value="Thioredoxin-like_sf"/>
</dbReference>
<evidence type="ECO:0000256" key="4">
    <source>
        <dbReference type="SAM" id="MobiDB-lite"/>
    </source>
</evidence>
<dbReference type="SUPFAM" id="SSF89942">
    <property type="entry name" value="eEF1-gamma domain"/>
    <property type="match status" value="1"/>
</dbReference>
<organism evidence="8 9">
    <name type="scientific">Paramicrosporidium saccamoebae</name>
    <dbReference type="NCBI Taxonomy" id="1246581"/>
    <lineage>
        <taxon>Eukaryota</taxon>
        <taxon>Fungi</taxon>
        <taxon>Fungi incertae sedis</taxon>
        <taxon>Cryptomycota</taxon>
        <taxon>Cryptomycota incertae sedis</taxon>
        <taxon>Paramicrosporidium</taxon>
    </lineage>
</organism>
<evidence type="ECO:0000256" key="1">
    <source>
        <dbReference type="ARBA" id="ARBA00022768"/>
    </source>
</evidence>
<evidence type="ECO:0000259" key="5">
    <source>
        <dbReference type="PROSITE" id="PS50040"/>
    </source>
</evidence>
<feature type="region of interest" description="Disordered" evidence="4">
    <location>
        <begin position="579"/>
        <end position="610"/>
    </location>
</feature>
<dbReference type="InterPro" id="IPR036433">
    <property type="entry name" value="EF1B_G_C_sf"/>
</dbReference>
<gene>
    <name evidence="8" type="ORF">PSACC_00999</name>
</gene>
<accession>A0A2H9TN58</accession>
<dbReference type="STRING" id="1246581.A0A2H9TN58"/>
<dbReference type="CDD" id="cd03044">
    <property type="entry name" value="GST_N_EF1Bgamma"/>
    <property type="match status" value="1"/>
</dbReference>
<dbReference type="GO" id="GO:0005543">
    <property type="term" value="F:phospholipid binding"/>
    <property type="evidence" value="ECO:0007669"/>
    <property type="project" value="InterPro"/>
</dbReference>
<dbReference type="SFLD" id="SFLDS00019">
    <property type="entry name" value="Glutathione_Transferase_(cytos"/>
    <property type="match status" value="1"/>
</dbReference>
<dbReference type="Pfam" id="PF02798">
    <property type="entry name" value="GST_N"/>
    <property type="match status" value="1"/>
</dbReference>
<dbReference type="InterPro" id="IPR036282">
    <property type="entry name" value="Glutathione-S-Trfase_C_sf"/>
</dbReference>
<dbReference type="EMBL" id="MTSL01000075">
    <property type="protein sequence ID" value="PJF19185.1"/>
    <property type="molecule type" value="Genomic_DNA"/>
</dbReference>
<feature type="domain" description="GST N-terminal" evidence="6">
    <location>
        <begin position="40"/>
        <end position="120"/>
    </location>
</feature>
<evidence type="ECO:0000256" key="3">
    <source>
        <dbReference type="PROSITE-ProRule" id="PRU00519"/>
    </source>
</evidence>
<reference evidence="8 9" key="1">
    <citation type="submission" date="2016-10" db="EMBL/GenBank/DDBJ databases">
        <title>The genome of Paramicrosporidium saccamoebae is the missing link in understanding Cryptomycota and Microsporidia evolution.</title>
        <authorList>
            <person name="Quandt C.A."/>
            <person name="Beaudet D."/>
            <person name="Corsaro D."/>
            <person name="Michel R."/>
            <person name="Corradi N."/>
            <person name="James T."/>
        </authorList>
    </citation>
    <scope>NUCLEOTIDE SEQUENCE [LARGE SCALE GENOMIC DNA]</scope>
    <source>
        <strain evidence="8 9">KSL3</strain>
    </source>
</reference>
<dbReference type="Gene3D" id="3.30.70.1010">
    <property type="entry name" value="Translation elongation factor EF1B, gamma chain, conserved domain"/>
    <property type="match status" value="1"/>
</dbReference>
<dbReference type="InterPro" id="IPR004045">
    <property type="entry name" value="Glutathione_S-Trfase_N"/>
</dbReference>
<dbReference type="GO" id="GO:0005634">
    <property type="term" value="C:nucleus"/>
    <property type="evidence" value="ECO:0007669"/>
    <property type="project" value="TreeGrafter"/>
</dbReference>
<dbReference type="SMART" id="SM01183">
    <property type="entry name" value="EF1G"/>
    <property type="match status" value="1"/>
</dbReference>
<protein>
    <recommendedName>
        <fullName evidence="10">Elongation factor 1-gamma</fullName>
    </recommendedName>
</protein>
<dbReference type="PANTHER" id="PTHR43986">
    <property type="entry name" value="ELONGATION FACTOR 1-GAMMA"/>
    <property type="match status" value="1"/>
</dbReference>
<evidence type="ECO:0000313" key="9">
    <source>
        <dbReference type="Proteomes" id="UP000240830"/>
    </source>
</evidence>
<dbReference type="GO" id="GO:0003746">
    <property type="term" value="F:translation elongation factor activity"/>
    <property type="evidence" value="ECO:0007669"/>
    <property type="project" value="UniProtKB-UniRule"/>
</dbReference>
<feature type="domain" description="EF-1-gamma C-terminal" evidence="5">
    <location>
        <begin position="278"/>
        <end position="436"/>
    </location>
</feature>
<dbReference type="SUPFAM" id="SSF52833">
    <property type="entry name" value="Thioredoxin-like"/>
    <property type="match status" value="1"/>
</dbReference>